<feature type="compositionally biased region" description="Gly residues" evidence="1">
    <location>
        <begin position="55"/>
        <end position="65"/>
    </location>
</feature>
<evidence type="ECO:0000313" key="2">
    <source>
        <dbReference type="EMBL" id="RVU38803.1"/>
    </source>
</evidence>
<name>A0A437QWI2_9PROT</name>
<dbReference type="RefSeq" id="WP_127764175.1">
    <property type="nucleotide sequence ID" value="NZ_SADE01000001.1"/>
</dbReference>
<accession>A0A437QWI2</accession>
<reference evidence="3" key="1">
    <citation type="submission" date="2019-01" db="EMBL/GenBank/DDBJ databases">
        <title>Gri0909 isolated from a small marine red alga.</title>
        <authorList>
            <person name="Kim J."/>
            <person name="Jeong S.E."/>
            <person name="Jeon C.O."/>
        </authorList>
    </citation>
    <scope>NUCLEOTIDE SEQUENCE [LARGE SCALE GENOMIC DNA]</scope>
    <source>
        <strain evidence="3">Gri0909</strain>
    </source>
</reference>
<dbReference type="PROSITE" id="PS51257">
    <property type="entry name" value="PROKAR_LIPOPROTEIN"/>
    <property type="match status" value="1"/>
</dbReference>
<evidence type="ECO:0000256" key="1">
    <source>
        <dbReference type="SAM" id="MobiDB-lite"/>
    </source>
</evidence>
<comment type="caution">
    <text evidence="2">The sequence shown here is derived from an EMBL/GenBank/DDBJ whole genome shotgun (WGS) entry which is preliminary data.</text>
</comment>
<feature type="region of interest" description="Disordered" evidence="1">
    <location>
        <begin position="36"/>
        <end position="93"/>
    </location>
</feature>
<sequence length="93" mass="9469">MKAAHRMNRRSIFRTILFAVLLGATGLLFGCATEPEETIDHQPGKDCPQRVPGTGSDGGIGGTGIEGDVADPDGGIGGTGAKDDPCASDTQVN</sequence>
<protein>
    <submittedName>
        <fullName evidence="2">Uncharacterized protein</fullName>
    </submittedName>
</protein>
<dbReference type="EMBL" id="SADE01000001">
    <property type="protein sequence ID" value="RVU38803.1"/>
    <property type="molecule type" value="Genomic_DNA"/>
</dbReference>
<dbReference type="Proteomes" id="UP000287447">
    <property type="component" value="Unassembled WGS sequence"/>
</dbReference>
<evidence type="ECO:0000313" key="3">
    <source>
        <dbReference type="Proteomes" id="UP000287447"/>
    </source>
</evidence>
<organism evidence="2 3">
    <name type="scientific">Hwanghaeella grinnelliae</name>
    <dbReference type="NCBI Taxonomy" id="2500179"/>
    <lineage>
        <taxon>Bacteria</taxon>
        <taxon>Pseudomonadati</taxon>
        <taxon>Pseudomonadota</taxon>
        <taxon>Alphaproteobacteria</taxon>
        <taxon>Rhodospirillales</taxon>
        <taxon>Rhodospirillaceae</taxon>
        <taxon>Hwanghaeella</taxon>
    </lineage>
</organism>
<dbReference type="AlphaFoldDB" id="A0A437QWI2"/>
<keyword evidence="3" id="KW-1185">Reference proteome</keyword>
<feature type="compositionally biased region" description="Basic and acidic residues" evidence="1">
    <location>
        <begin position="38"/>
        <end position="48"/>
    </location>
</feature>
<proteinExistence type="predicted"/>
<gene>
    <name evidence="2" type="ORF">EOI86_05915</name>
</gene>